<dbReference type="Pfam" id="PF04965">
    <property type="entry name" value="GPW_gp25"/>
    <property type="match status" value="1"/>
</dbReference>
<sequence>MNLSFPYGFDLSGRTQLSDLPRHIEDMVELVLLTSPGERVNRPTFGSGAAQLVFAPNSDTLAAALQQIIKAGLQQWLSDLIQVQSVQVDNNDSTLLITVQYTVIQTQQPQTSEFVFGAGAP</sequence>
<accession>A0A6J5GMZ5</accession>
<dbReference type="Gene3D" id="3.10.450.40">
    <property type="match status" value="1"/>
</dbReference>
<dbReference type="Proteomes" id="UP000494252">
    <property type="component" value="Unassembled WGS sequence"/>
</dbReference>
<evidence type="ECO:0000259" key="1">
    <source>
        <dbReference type="Pfam" id="PF04965"/>
    </source>
</evidence>
<protein>
    <recommendedName>
        <fullName evidence="1">IraD/Gp25-like domain-containing protein</fullName>
    </recommendedName>
</protein>
<dbReference type="RefSeq" id="WP_175163978.1">
    <property type="nucleotide sequence ID" value="NZ_CADIKI010000016.1"/>
</dbReference>
<name>A0A6J5GMZ5_9BURK</name>
<dbReference type="AlphaFoldDB" id="A0A6J5GMZ5"/>
<dbReference type="InterPro" id="IPR007048">
    <property type="entry name" value="IraD/Gp25-like"/>
</dbReference>
<evidence type="ECO:0000313" key="3">
    <source>
        <dbReference type="Proteomes" id="UP000494252"/>
    </source>
</evidence>
<organism evidence="2 3">
    <name type="scientific">Paraburkholderia fynbosensis</name>
    <dbReference type="NCBI Taxonomy" id="1200993"/>
    <lineage>
        <taxon>Bacteria</taxon>
        <taxon>Pseudomonadati</taxon>
        <taxon>Pseudomonadota</taxon>
        <taxon>Betaproteobacteria</taxon>
        <taxon>Burkholderiales</taxon>
        <taxon>Burkholderiaceae</taxon>
        <taxon>Paraburkholderia</taxon>
    </lineage>
</organism>
<gene>
    <name evidence="2" type="ORF">LMG27177_05016</name>
</gene>
<evidence type="ECO:0000313" key="2">
    <source>
        <dbReference type="EMBL" id="CAB3801285.1"/>
    </source>
</evidence>
<proteinExistence type="predicted"/>
<reference evidence="2 3" key="1">
    <citation type="submission" date="2020-04" db="EMBL/GenBank/DDBJ databases">
        <authorList>
            <person name="De Canck E."/>
        </authorList>
    </citation>
    <scope>NUCLEOTIDE SEQUENCE [LARGE SCALE GENOMIC DNA]</scope>
    <source>
        <strain evidence="2 3">LMG 27177</strain>
    </source>
</reference>
<dbReference type="SUPFAM" id="SSF160719">
    <property type="entry name" value="gpW/gp25-like"/>
    <property type="match status" value="1"/>
</dbReference>
<dbReference type="EMBL" id="CADIKI010000016">
    <property type="protein sequence ID" value="CAB3801285.1"/>
    <property type="molecule type" value="Genomic_DNA"/>
</dbReference>
<feature type="domain" description="IraD/Gp25-like" evidence="1">
    <location>
        <begin position="19"/>
        <end position="107"/>
    </location>
</feature>
<keyword evidence="3" id="KW-1185">Reference proteome</keyword>